<dbReference type="GO" id="GO:0003677">
    <property type="term" value="F:DNA binding"/>
    <property type="evidence" value="ECO:0007669"/>
    <property type="project" value="InterPro"/>
</dbReference>
<keyword evidence="5" id="KW-1185">Reference proteome</keyword>
<dbReference type="InterPro" id="IPR046947">
    <property type="entry name" value="LytR-like"/>
</dbReference>
<proteinExistence type="predicted"/>
<evidence type="ECO:0000259" key="2">
    <source>
        <dbReference type="PROSITE" id="PS50110"/>
    </source>
</evidence>
<dbReference type="InterPro" id="IPR007492">
    <property type="entry name" value="LytTR_DNA-bd_dom"/>
</dbReference>
<dbReference type="Pfam" id="PF04397">
    <property type="entry name" value="LytTR"/>
    <property type="match status" value="1"/>
</dbReference>
<feature type="domain" description="HTH LytTR-type" evidence="3">
    <location>
        <begin position="137"/>
        <end position="244"/>
    </location>
</feature>
<dbReference type="Pfam" id="PF00072">
    <property type="entry name" value="Response_reg"/>
    <property type="match status" value="1"/>
</dbReference>
<dbReference type="EMBL" id="FOES01000033">
    <property type="protein sequence ID" value="SEQ90495.1"/>
    <property type="molecule type" value="Genomic_DNA"/>
</dbReference>
<dbReference type="AlphaFoldDB" id="A0A1H9JVD0"/>
<dbReference type="Gene3D" id="2.40.50.1020">
    <property type="entry name" value="LytTr DNA-binding domain"/>
    <property type="match status" value="1"/>
</dbReference>
<evidence type="ECO:0000259" key="3">
    <source>
        <dbReference type="PROSITE" id="PS50930"/>
    </source>
</evidence>
<dbReference type="InterPro" id="IPR011006">
    <property type="entry name" value="CheY-like_superfamily"/>
</dbReference>
<sequence length="245" mass="28585">MSINVLIAEDERLAREELIYLLEQEHDVVLCQSAENGEQLLSYYKEHLPDVMFLDIRMPGINGVEVAEIIREETPSKQPLIVFTTAYDHYAVQAFKLHAIDYLLKPFDQERFDMTMQRVRGALQDRLSKSKHRIDKLIISTDEKMVVLNPDDIGYVEKIDRILKIHTLTNEVIKTKMTLKELEEKLSAYPFYRPHRSYLVNLNAIEEITPWFNGAYNIVIRDSLKSQIPVSRTAAKDFFEVLQNI</sequence>
<dbReference type="Gene3D" id="3.40.50.2300">
    <property type="match status" value="1"/>
</dbReference>
<dbReference type="RefSeq" id="WP_091774741.1">
    <property type="nucleotide sequence ID" value="NZ_FOES01000033.1"/>
</dbReference>
<organism evidence="4 5">
    <name type="scientific">Piscibacillus halophilus</name>
    <dbReference type="NCBI Taxonomy" id="571933"/>
    <lineage>
        <taxon>Bacteria</taxon>
        <taxon>Bacillati</taxon>
        <taxon>Bacillota</taxon>
        <taxon>Bacilli</taxon>
        <taxon>Bacillales</taxon>
        <taxon>Bacillaceae</taxon>
        <taxon>Piscibacillus</taxon>
    </lineage>
</organism>
<dbReference type="OrthoDB" id="9809318at2"/>
<reference evidence="4 5" key="1">
    <citation type="submission" date="2016-10" db="EMBL/GenBank/DDBJ databases">
        <authorList>
            <person name="de Groot N.N."/>
        </authorList>
    </citation>
    <scope>NUCLEOTIDE SEQUENCE [LARGE SCALE GENOMIC DNA]</scope>
    <source>
        <strain evidence="4 5">DSM 21633</strain>
    </source>
</reference>
<evidence type="ECO:0000256" key="1">
    <source>
        <dbReference type="PROSITE-ProRule" id="PRU00169"/>
    </source>
</evidence>
<feature type="modified residue" description="4-aspartylphosphate" evidence="1">
    <location>
        <position position="55"/>
    </location>
</feature>
<dbReference type="PROSITE" id="PS50930">
    <property type="entry name" value="HTH_LYTTR"/>
    <property type="match status" value="1"/>
</dbReference>
<dbReference type="SMART" id="SM00850">
    <property type="entry name" value="LytTR"/>
    <property type="match status" value="1"/>
</dbReference>
<dbReference type="PROSITE" id="PS50110">
    <property type="entry name" value="RESPONSE_REGULATORY"/>
    <property type="match status" value="1"/>
</dbReference>
<dbReference type="InterPro" id="IPR001789">
    <property type="entry name" value="Sig_transdc_resp-reg_receiver"/>
</dbReference>
<protein>
    <submittedName>
        <fullName evidence="4">Two component transcriptional regulator, LytTR family</fullName>
    </submittedName>
</protein>
<gene>
    <name evidence="4" type="ORF">SAMN05216362_13316</name>
</gene>
<name>A0A1H9JVD0_9BACI</name>
<accession>A0A1H9JVD0</accession>
<dbReference type="STRING" id="571933.SAMN05216362_13316"/>
<dbReference type="GO" id="GO:0000156">
    <property type="term" value="F:phosphorelay response regulator activity"/>
    <property type="evidence" value="ECO:0007669"/>
    <property type="project" value="InterPro"/>
</dbReference>
<feature type="domain" description="Response regulatory" evidence="2">
    <location>
        <begin position="4"/>
        <end position="120"/>
    </location>
</feature>
<evidence type="ECO:0000313" key="4">
    <source>
        <dbReference type="EMBL" id="SEQ90495.1"/>
    </source>
</evidence>
<dbReference type="CDD" id="cd17532">
    <property type="entry name" value="REC_LytTR_AlgR-like"/>
    <property type="match status" value="1"/>
</dbReference>
<evidence type="ECO:0000313" key="5">
    <source>
        <dbReference type="Proteomes" id="UP000199427"/>
    </source>
</evidence>
<dbReference type="Proteomes" id="UP000199427">
    <property type="component" value="Unassembled WGS sequence"/>
</dbReference>
<dbReference type="PANTHER" id="PTHR37299:SF1">
    <property type="entry name" value="STAGE 0 SPORULATION PROTEIN A HOMOLOG"/>
    <property type="match status" value="1"/>
</dbReference>
<keyword evidence="1" id="KW-0597">Phosphoprotein</keyword>
<dbReference type="SUPFAM" id="SSF52172">
    <property type="entry name" value="CheY-like"/>
    <property type="match status" value="1"/>
</dbReference>
<dbReference type="SMART" id="SM00448">
    <property type="entry name" value="REC"/>
    <property type="match status" value="1"/>
</dbReference>
<dbReference type="PANTHER" id="PTHR37299">
    <property type="entry name" value="TRANSCRIPTIONAL REGULATOR-RELATED"/>
    <property type="match status" value="1"/>
</dbReference>